<keyword evidence="1" id="KW-0521">NADP</keyword>
<sequence>MQVPSCLSPEMRPCAKSNPYGHHKRQPQWHAEPDPQGSDPWHNITVHKSDFAQPSLTSLFTTVAPDIIFSTQSAGSFSFQKELITTAIQTNIPRFVAAEFGHDTLNPKIQDRLPPYKEKAKVIEYLQEYEKSIEWTAVATGCFPLDHVLITGTLGFDLKWQSAMIPGSGHEKFAASSSSWIGRVAHSIITHWSGVKNQYIYAAGMTVSGHEIMQSLQDQTGQTWEVGNVDVEDLVHEGERRFERGFPDAGMFLMERSVLFDKGLDAVRPSVERDAKEMLGLGVAGESLEDVIRDVVHEYEHRGHGDCGCE</sequence>
<dbReference type="Pfam" id="PF05368">
    <property type="entry name" value="NmrA"/>
    <property type="match status" value="1"/>
</dbReference>
<dbReference type="AlphaFoldDB" id="A0A6A6D6G1"/>
<gene>
    <name evidence="5" type="ORF">M409DRAFT_62136</name>
</gene>
<protein>
    <recommendedName>
        <fullName evidence="4">NmrA-like domain-containing protein</fullName>
    </recommendedName>
</protein>
<dbReference type="InterPro" id="IPR036291">
    <property type="entry name" value="NAD(P)-bd_dom_sf"/>
</dbReference>
<dbReference type="Gene3D" id="3.40.50.720">
    <property type="entry name" value="NAD(P)-binding Rossmann-like Domain"/>
    <property type="match status" value="1"/>
</dbReference>
<dbReference type="InterPro" id="IPR008030">
    <property type="entry name" value="NmrA-like"/>
</dbReference>
<evidence type="ECO:0000259" key="4">
    <source>
        <dbReference type="Pfam" id="PF05368"/>
    </source>
</evidence>
<proteinExistence type="predicted"/>
<evidence type="ECO:0000313" key="6">
    <source>
        <dbReference type="Proteomes" id="UP000799537"/>
    </source>
</evidence>
<reference evidence="5" key="1">
    <citation type="journal article" date="2020" name="Stud. Mycol.">
        <title>101 Dothideomycetes genomes: a test case for predicting lifestyles and emergence of pathogens.</title>
        <authorList>
            <person name="Haridas S."/>
            <person name="Albert R."/>
            <person name="Binder M."/>
            <person name="Bloem J."/>
            <person name="Labutti K."/>
            <person name="Salamov A."/>
            <person name="Andreopoulos B."/>
            <person name="Baker S."/>
            <person name="Barry K."/>
            <person name="Bills G."/>
            <person name="Bluhm B."/>
            <person name="Cannon C."/>
            <person name="Castanera R."/>
            <person name="Culley D."/>
            <person name="Daum C."/>
            <person name="Ezra D."/>
            <person name="Gonzalez J."/>
            <person name="Henrissat B."/>
            <person name="Kuo A."/>
            <person name="Liang C."/>
            <person name="Lipzen A."/>
            <person name="Lutzoni F."/>
            <person name="Magnuson J."/>
            <person name="Mondo S."/>
            <person name="Nolan M."/>
            <person name="Ohm R."/>
            <person name="Pangilinan J."/>
            <person name="Park H.-J."/>
            <person name="Ramirez L."/>
            <person name="Alfaro M."/>
            <person name="Sun H."/>
            <person name="Tritt A."/>
            <person name="Yoshinaga Y."/>
            <person name="Zwiers L.-H."/>
            <person name="Turgeon B."/>
            <person name="Goodwin S."/>
            <person name="Spatafora J."/>
            <person name="Crous P."/>
            <person name="Grigoriev I."/>
        </authorList>
    </citation>
    <scope>NUCLEOTIDE SEQUENCE</scope>
    <source>
        <strain evidence="5">ATCC 36951</strain>
    </source>
</reference>
<dbReference type="Proteomes" id="UP000799537">
    <property type="component" value="Unassembled WGS sequence"/>
</dbReference>
<dbReference type="Gene3D" id="3.90.25.10">
    <property type="entry name" value="UDP-galactose 4-epimerase, domain 1"/>
    <property type="match status" value="1"/>
</dbReference>
<accession>A0A6A6D6G1</accession>
<evidence type="ECO:0000256" key="3">
    <source>
        <dbReference type="SAM" id="MobiDB-lite"/>
    </source>
</evidence>
<dbReference type="GeneID" id="54568309"/>
<dbReference type="SUPFAM" id="SSF51735">
    <property type="entry name" value="NAD(P)-binding Rossmann-fold domains"/>
    <property type="match status" value="1"/>
</dbReference>
<dbReference type="InterPro" id="IPR051609">
    <property type="entry name" value="NmrA/Isoflavone_reductase-like"/>
</dbReference>
<dbReference type="PANTHER" id="PTHR47706:SF10">
    <property type="entry name" value="NMRA-LIKE DOMAIN-CONTAINING PROTEIN"/>
    <property type="match status" value="1"/>
</dbReference>
<feature type="domain" description="NmrA-like" evidence="4">
    <location>
        <begin position="45"/>
        <end position="234"/>
    </location>
</feature>
<name>A0A6A6D6G1_ZASCE</name>
<dbReference type="OrthoDB" id="9984533at2759"/>
<evidence type="ECO:0000256" key="2">
    <source>
        <dbReference type="ARBA" id="ARBA00023002"/>
    </source>
</evidence>
<dbReference type="RefSeq" id="XP_033674809.1">
    <property type="nucleotide sequence ID" value="XM_033815037.1"/>
</dbReference>
<keyword evidence="2" id="KW-0560">Oxidoreductase</keyword>
<evidence type="ECO:0000313" key="5">
    <source>
        <dbReference type="EMBL" id="KAF2173920.1"/>
    </source>
</evidence>
<dbReference type="PANTHER" id="PTHR47706">
    <property type="entry name" value="NMRA-LIKE FAMILY PROTEIN"/>
    <property type="match status" value="1"/>
</dbReference>
<evidence type="ECO:0000256" key="1">
    <source>
        <dbReference type="ARBA" id="ARBA00022857"/>
    </source>
</evidence>
<keyword evidence="6" id="KW-1185">Reference proteome</keyword>
<feature type="region of interest" description="Disordered" evidence="3">
    <location>
        <begin position="1"/>
        <end position="44"/>
    </location>
</feature>
<dbReference type="GO" id="GO:0016491">
    <property type="term" value="F:oxidoreductase activity"/>
    <property type="evidence" value="ECO:0007669"/>
    <property type="project" value="UniProtKB-KW"/>
</dbReference>
<organism evidence="5 6">
    <name type="scientific">Zasmidium cellare ATCC 36951</name>
    <dbReference type="NCBI Taxonomy" id="1080233"/>
    <lineage>
        <taxon>Eukaryota</taxon>
        <taxon>Fungi</taxon>
        <taxon>Dikarya</taxon>
        <taxon>Ascomycota</taxon>
        <taxon>Pezizomycotina</taxon>
        <taxon>Dothideomycetes</taxon>
        <taxon>Dothideomycetidae</taxon>
        <taxon>Mycosphaerellales</taxon>
        <taxon>Mycosphaerellaceae</taxon>
        <taxon>Zasmidium</taxon>
    </lineage>
</organism>
<dbReference type="EMBL" id="ML993579">
    <property type="protein sequence ID" value="KAF2173920.1"/>
    <property type="molecule type" value="Genomic_DNA"/>
</dbReference>